<organism evidence="1">
    <name type="scientific">Haptolina ericina</name>
    <dbReference type="NCBI Taxonomy" id="156174"/>
    <lineage>
        <taxon>Eukaryota</taxon>
        <taxon>Haptista</taxon>
        <taxon>Haptophyta</taxon>
        <taxon>Prymnesiophyceae</taxon>
        <taxon>Prymnesiales</taxon>
        <taxon>Prymnesiaceae</taxon>
        <taxon>Haptolina</taxon>
    </lineage>
</organism>
<dbReference type="AlphaFoldDB" id="A0A7S3AH34"/>
<reference evidence="1" key="1">
    <citation type="submission" date="2021-01" db="EMBL/GenBank/DDBJ databases">
        <authorList>
            <person name="Corre E."/>
            <person name="Pelletier E."/>
            <person name="Niang G."/>
            <person name="Scheremetjew M."/>
            <person name="Finn R."/>
            <person name="Kale V."/>
            <person name="Holt S."/>
            <person name="Cochrane G."/>
            <person name="Meng A."/>
            <person name="Brown T."/>
            <person name="Cohen L."/>
        </authorList>
    </citation>
    <scope>NUCLEOTIDE SEQUENCE</scope>
    <source>
        <strain evidence="1">CCMP281</strain>
    </source>
</reference>
<proteinExistence type="predicted"/>
<dbReference type="PANTHER" id="PTHR28037:SF1">
    <property type="entry name" value="ALCOHOL O-ACETYLTRANSFERASE 1-RELATED"/>
    <property type="match status" value="1"/>
</dbReference>
<evidence type="ECO:0000313" key="1">
    <source>
        <dbReference type="EMBL" id="CAE0102025.1"/>
    </source>
</evidence>
<evidence type="ECO:0008006" key="2">
    <source>
        <dbReference type="Google" id="ProtNLM"/>
    </source>
</evidence>
<dbReference type="EMBL" id="HBHX01005192">
    <property type="protein sequence ID" value="CAE0102025.1"/>
    <property type="molecule type" value="Transcribed_RNA"/>
</dbReference>
<protein>
    <recommendedName>
        <fullName evidence="2">O-acyltransferase WSD1 C-terminal domain-containing protein</fullName>
    </recommendedName>
</protein>
<name>A0A7S3AH34_9EUKA</name>
<dbReference type="Gene3D" id="3.30.559.30">
    <property type="entry name" value="Nonribosomal peptide synthetase, condensation domain"/>
    <property type="match status" value="1"/>
</dbReference>
<sequence length="299" mass="31638">MGASGMRVLPRWVPKADAIEKEETRWEHKGRTTRSIFRTLVPEATTALVRACRARGVTASGALCAAAVLGASDAMGEVEDPEEGPVPQRYKLLQALDMRTMNFGEGEQNDPSARDNWCEDTVVAGTGSLDILIDLPPSAGTAAREESGGLAAFWDAAAECNAQTRKWIASGWARDSLLLFSSGWEFMNMNRVVELGSQDRATLGRAYSAGVSNVGVFAHPTTYGDIQLSRLFFGISNSVSSPAISLSAVTVDGSLCLAVQYASPIWPDDEAIAYADGLVSLLERAAAEGTAAEGGAAFA</sequence>
<dbReference type="PANTHER" id="PTHR28037">
    <property type="entry name" value="ALCOHOL O-ACETYLTRANSFERASE 1-RELATED"/>
    <property type="match status" value="1"/>
</dbReference>
<gene>
    <name evidence="1" type="ORF">HERI1096_LOCUS2803</name>
</gene>
<dbReference type="InterPro" id="IPR052058">
    <property type="entry name" value="Alcohol_O-acetyltransferase"/>
</dbReference>
<accession>A0A7S3AH34</accession>
<dbReference type="SUPFAM" id="SSF52777">
    <property type="entry name" value="CoA-dependent acyltransferases"/>
    <property type="match status" value="1"/>
</dbReference>